<proteinExistence type="inferred from homology"/>
<gene>
    <name evidence="9" type="ORF">METZ01_LOCUS75102</name>
</gene>
<name>A0A381U3S3_9ZZZZ</name>
<dbReference type="Gene3D" id="1.10.3120.10">
    <property type="entry name" value="Trigger factor, C-terminal domain"/>
    <property type="match status" value="1"/>
</dbReference>
<dbReference type="InterPro" id="IPR008881">
    <property type="entry name" value="Trigger_fac_ribosome-bd_bac"/>
</dbReference>
<evidence type="ECO:0000256" key="4">
    <source>
        <dbReference type="ARBA" id="ARBA00023110"/>
    </source>
</evidence>
<keyword evidence="5" id="KW-0143">Chaperone</keyword>
<dbReference type="GO" id="GO:0015031">
    <property type="term" value="P:protein transport"/>
    <property type="evidence" value="ECO:0007669"/>
    <property type="project" value="InterPro"/>
</dbReference>
<keyword evidence="6" id="KW-0413">Isomerase</keyword>
<dbReference type="PIRSF" id="PIRSF003095">
    <property type="entry name" value="Trigger_factor"/>
    <property type="match status" value="1"/>
</dbReference>
<feature type="domain" description="Trigger factor ribosome-binding bacterial" evidence="7">
    <location>
        <begin position="1"/>
        <end position="143"/>
    </location>
</feature>
<comment type="similarity">
    <text evidence="2">Belongs to the FKBP-type PPIase family. Tig subfamily.</text>
</comment>
<dbReference type="GO" id="GO:0043335">
    <property type="term" value="P:protein unfolding"/>
    <property type="evidence" value="ECO:0007669"/>
    <property type="project" value="TreeGrafter"/>
</dbReference>
<evidence type="ECO:0000256" key="5">
    <source>
        <dbReference type="ARBA" id="ARBA00023186"/>
    </source>
</evidence>
<dbReference type="InterPro" id="IPR005215">
    <property type="entry name" value="Trig_fac"/>
</dbReference>
<dbReference type="Pfam" id="PF05697">
    <property type="entry name" value="Trigger_N"/>
    <property type="match status" value="1"/>
</dbReference>
<dbReference type="PANTHER" id="PTHR30560">
    <property type="entry name" value="TRIGGER FACTOR CHAPERONE AND PEPTIDYL-PROLYL CIS/TRANS ISOMERASE"/>
    <property type="match status" value="1"/>
</dbReference>
<dbReference type="InterPro" id="IPR008880">
    <property type="entry name" value="Trigger_fac_C"/>
</dbReference>
<evidence type="ECO:0000256" key="1">
    <source>
        <dbReference type="ARBA" id="ARBA00000971"/>
    </source>
</evidence>
<dbReference type="AlphaFoldDB" id="A0A381U3S3"/>
<evidence type="ECO:0000256" key="6">
    <source>
        <dbReference type="ARBA" id="ARBA00023235"/>
    </source>
</evidence>
<dbReference type="GO" id="GO:0051083">
    <property type="term" value="P:'de novo' cotranslational protein folding"/>
    <property type="evidence" value="ECO:0007669"/>
    <property type="project" value="TreeGrafter"/>
</dbReference>
<reference evidence="9" key="1">
    <citation type="submission" date="2018-05" db="EMBL/GenBank/DDBJ databases">
        <authorList>
            <person name="Lanie J.A."/>
            <person name="Ng W.-L."/>
            <person name="Kazmierczak K.M."/>
            <person name="Andrzejewski T.M."/>
            <person name="Davidsen T.M."/>
            <person name="Wayne K.J."/>
            <person name="Tettelin H."/>
            <person name="Glass J.I."/>
            <person name="Rusch D."/>
            <person name="Podicherti R."/>
            <person name="Tsui H.-C.T."/>
            <person name="Winkler M.E."/>
        </authorList>
    </citation>
    <scope>NUCLEOTIDE SEQUENCE</scope>
</reference>
<organism evidence="9">
    <name type="scientific">marine metagenome</name>
    <dbReference type="NCBI Taxonomy" id="408172"/>
    <lineage>
        <taxon>unclassified sequences</taxon>
        <taxon>metagenomes</taxon>
        <taxon>ecological metagenomes</taxon>
    </lineage>
</organism>
<dbReference type="Gene3D" id="3.30.70.1050">
    <property type="entry name" value="Trigger factor ribosome-binding domain"/>
    <property type="match status" value="1"/>
</dbReference>
<protein>
    <recommendedName>
        <fullName evidence="3">peptidylprolyl isomerase</fullName>
        <ecNumber evidence="3">5.2.1.8</ecNumber>
    </recommendedName>
</protein>
<dbReference type="GO" id="GO:0003755">
    <property type="term" value="F:peptidyl-prolyl cis-trans isomerase activity"/>
    <property type="evidence" value="ECO:0007669"/>
    <property type="project" value="UniProtKB-KW"/>
</dbReference>
<dbReference type="GO" id="GO:0044183">
    <property type="term" value="F:protein folding chaperone"/>
    <property type="evidence" value="ECO:0007669"/>
    <property type="project" value="TreeGrafter"/>
</dbReference>
<dbReference type="PANTHER" id="PTHR30560:SF3">
    <property type="entry name" value="TRIGGER FACTOR-LIKE PROTEIN TIG, CHLOROPLASTIC"/>
    <property type="match status" value="1"/>
</dbReference>
<accession>A0A381U3S3</accession>
<sequence length="423" mass="49242">METNLKEINSYTRQLDITIAWELIQDEYEKEFSHARSSYSMKGFRKGKVPENIVKKNLGPSIEAHFAEDSINTYYRKALDELELAPINQASIDNLEFSEGLALSFSARFEVNPKIELPKYQKKFKVKAVRYIPENEDIEQALTHYQEQHASIKTIETGAETGHFIRGDFNVLDESGLPIVGSKMENQYIRLGFGLFKDDAEKAFIGAKEGDEVDVSIQNKENTVKYQVNINRIEEQILPEIDDELAKIINEKTNSLGELKNIIKEEIQTSLDKDHNELVRKEIIDYFVNNSKLDAPESMVSLYLEQIKEDLEKRKQPIDDPQFKENYQSHAEWNIKWYLIKDKIIEAENIDISDEELHAKIEEAISQNQENKKQIKAFYEQSKNKQKLYSEMLNDRLFERLTEFAKVKVVEESTNELRKKQAA</sequence>
<dbReference type="EC" id="5.2.1.8" evidence="3"/>
<dbReference type="SUPFAM" id="SSF54534">
    <property type="entry name" value="FKBP-like"/>
    <property type="match status" value="1"/>
</dbReference>
<dbReference type="InterPro" id="IPR036611">
    <property type="entry name" value="Trigger_fac_ribosome-bd_sf"/>
</dbReference>
<keyword evidence="4" id="KW-0697">Rotamase</keyword>
<dbReference type="InterPro" id="IPR027304">
    <property type="entry name" value="Trigger_fact/SurA_dom_sf"/>
</dbReference>
<dbReference type="NCBIfam" id="TIGR00115">
    <property type="entry name" value="tig"/>
    <property type="match status" value="1"/>
</dbReference>
<dbReference type="SUPFAM" id="SSF109998">
    <property type="entry name" value="Triger factor/SurA peptide-binding domain-like"/>
    <property type="match status" value="1"/>
</dbReference>
<dbReference type="HAMAP" id="MF_00303">
    <property type="entry name" value="Trigger_factor_Tig"/>
    <property type="match status" value="1"/>
</dbReference>
<dbReference type="SUPFAM" id="SSF102735">
    <property type="entry name" value="Trigger factor ribosome-binding domain"/>
    <property type="match status" value="1"/>
</dbReference>
<dbReference type="Pfam" id="PF05698">
    <property type="entry name" value="Trigger_C"/>
    <property type="match status" value="1"/>
</dbReference>
<comment type="catalytic activity">
    <reaction evidence="1">
        <text>[protein]-peptidylproline (omega=180) = [protein]-peptidylproline (omega=0)</text>
        <dbReference type="Rhea" id="RHEA:16237"/>
        <dbReference type="Rhea" id="RHEA-COMP:10747"/>
        <dbReference type="Rhea" id="RHEA-COMP:10748"/>
        <dbReference type="ChEBI" id="CHEBI:83833"/>
        <dbReference type="ChEBI" id="CHEBI:83834"/>
        <dbReference type="EC" id="5.2.1.8"/>
    </reaction>
</comment>
<feature type="domain" description="Trigger factor C-terminal" evidence="8">
    <location>
        <begin position="255"/>
        <end position="401"/>
    </location>
</feature>
<evidence type="ECO:0000313" key="9">
    <source>
        <dbReference type="EMBL" id="SVA22248.1"/>
    </source>
</evidence>
<evidence type="ECO:0000256" key="3">
    <source>
        <dbReference type="ARBA" id="ARBA00013194"/>
    </source>
</evidence>
<dbReference type="EMBL" id="UINC01005585">
    <property type="protein sequence ID" value="SVA22248.1"/>
    <property type="molecule type" value="Genomic_DNA"/>
</dbReference>
<evidence type="ECO:0000259" key="8">
    <source>
        <dbReference type="Pfam" id="PF05698"/>
    </source>
</evidence>
<evidence type="ECO:0000256" key="2">
    <source>
        <dbReference type="ARBA" id="ARBA00005464"/>
    </source>
</evidence>
<evidence type="ECO:0000259" key="7">
    <source>
        <dbReference type="Pfam" id="PF05697"/>
    </source>
</evidence>
<dbReference type="InterPro" id="IPR046357">
    <property type="entry name" value="PPIase_dom_sf"/>
</dbReference>
<dbReference type="Gene3D" id="3.10.50.40">
    <property type="match status" value="1"/>
</dbReference>
<dbReference type="InterPro" id="IPR037041">
    <property type="entry name" value="Trigger_fac_C_sf"/>
</dbReference>
<dbReference type="GO" id="GO:0043022">
    <property type="term" value="F:ribosome binding"/>
    <property type="evidence" value="ECO:0007669"/>
    <property type="project" value="TreeGrafter"/>
</dbReference>